<dbReference type="Proteomes" id="UP000004508">
    <property type="component" value="Unassembled WGS sequence"/>
</dbReference>
<gene>
    <name evidence="2" type="ORF">Krac_7957</name>
</gene>
<keyword evidence="3" id="KW-1185">Reference proteome</keyword>
<comment type="caution">
    <text evidence="2">The sequence shown here is derived from an EMBL/GenBank/DDBJ whole genome shotgun (WGS) entry which is preliminary data.</text>
</comment>
<dbReference type="OrthoDB" id="163777at2"/>
<protein>
    <submittedName>
        <fullName evidence="2">Uncharacterized protein</fullName>
    </submittedName>
</protein>
<proteinExistence type="predicted"/>
<name>D6TLJ7_KTERA</name>
<reference evidence="2 3" key="1">
    <citation type="journal article" date="2011" name="Stand. Genomic Sci.">
        <title>Non-contiguous finished genome sequence and contextual data of the filamentous soil bacterium Ktedonobacter racemifer type strain (SOSP1-21).</title>
        <authorList>
            <person name="Chang Y.J."/>
            <person name="Land M."/>
            <person name="Hauser L."/>
            <person name="Chertkov O."/>
            <person name="Del Rio T.G."/>
            <person name="Nolan M."/>
            <person name="Copeland A."/>
            <person name="Tice H."/>
            <person name="Cheng J.F."/>
            <person name="Lucas S."/>
            <person name="Han C."/>
            <person name="Goodwin L."/>
            <person name="Pitluck S."/>
            <person name="Ivanova N."/>
            <person name="Ovchinikova G."/>
            <person name="Pati A."/>
            <person name="Chen A."/>
            <person name="Palaniappan K."/>
            <person name="Mavromatis K."/>
            <person name="Liolios K."/>
            <person name="Brettin T."/>
            <person name="Fiebig A."/>
            <person name="Rohde M."/>
            <person name="Abt B."/>
            <person name="Goker M."/>
            <person name="Detter J.C."/>
            <person name="Woyke T."/>
            <person name="Bristow J."/>
            <person name="Eisen J.A."/>
            <person name="Markowitz V."/>
            <person name="Hugenholtz P."/>
            <person name="Kyrpides N.C."/>
            <person name="Klenk H.P."/>
            <person name="Lapidus A."/>
        </authorList>
    </citation>
    <scope>NUCLEOTIDE SEQUENCE [LARGE SCALE GENOMIC DNA]</scope>
    <source>
        <strain evidence="3">DSM 44963</strain>
    </source>
</reference>
<evidence type="ECO:0000313" key="2">
    <source>
        <dbReference type="EMBL" id="EFH86647.1"/>
    </source>
</evidence>
<dbReference type="InParanoid" id="D6TLJ7"/>
<dbReference type="AlphaFoldDB" id="D6TLJ7"/>
<accession>D6TLJ7</accession>
<organism evidence="2 3">
    <name type="scientific">Ktedonobacter racemifer DSM 44963</name>
    <dbReference type="NCBI Taxonomy" id="485913"/>
    <lineage>
        <taxon>Bacteria</taxon>
        <taxon>Bacillati</taxon>
        <taxon>Chloroflexota</taxon>
        <taxon>Ktedonobacteria</taxon>
        <taxon>Ktedonobacterales</taxon>
        <taxon>Ktedonobacteraceae</taxon>
        <taxon>Ktedonobacter</taxon>
    </lineage>
</organism>
<sequence>MKNAERKRANLMATLGDLNRPMRVRPVRYMGREWWAVDADDTWPGMVMDLRRLGFEAAALEDKVLVRESMPTMYESSYEGGQDPTGLKPFPAVHPTITIRKESYSTRDSDLSYLDEYDEEEEEEEEDLLDAEDLDRDEEE</sequence>
<feature type="compositionally biased region" description="Acidic residues" evidence="1">
    <location>
        <begin position="113"/>
        <end position="140"/>
    </location>
</feature>
<feature type="region of interest" description="Disordered" evidence="1">
    <location>
        <begin position="105"/>
        <end position="140"/>
    </location>
</feature>
<dbReference type="RefSeq" id="WP_007911151.1">
    <property type="nucleotide sequence ID" value="NZ_ADVG01000002.1"/>
</dbReference>
<evidence type="ECO:0000313" key="3">
    <source>
        <dbReference type="Proteomes" id="UP000004508"/>
    </source>
</evidence>
<evidence type="ECO:0000256" key="1">
    <source>
        <dbReference type="SAM" id="MobiDB-lite"/>
    </source>
</evidence>
<dbReference type="EMBL" id="ADVG01000002">
    <property type="protein sequence ID" value="EFH86647.1"/>
    <property type="molecule type" value="Genomic_DNA"/>
</dbReference>